<keyword evidence="1 4" id="KW-0349">Heme</keyword>
<dbReference type="PANTHER" id="PTHR10720:SF0">
    <property type="entry name" value="HEME OXYGENASE"/>
    <property type="match status" value="1"/>
</dbReference>
<dbReference type="Gene3D" id="1.20.910.10">
    <property type="entry name" value="Heme oxygenase-like"/>
    <property type="match status" value="1"/>
</dbReference>
<evidence type="ECO:0000256" key="3">
    <source>
        <dbReference type="ARBA" id="ARBA00023004"/>
    </source>
</evidence>
<dbReference type="AlphaFoldDB" id="A0A4R7JCA8"/>
<sequence length="222" mass="24654">MTSPITTEPGAPLAPLSTTLRVRTRAEHERAESRPFIAALMNGELHTGAYIDLAVQHAAIYRALEAGGHGLRTDPRLGALVRPELLRTERVEADLTDLVGPDWRERTSLTEATRRYVDRLDEVAATPTGYLAHAYTRYLGDLSGGQVVRTMLRRHYGLAPEVLRFYDFEVDKPKPYKDGYREAMDQVTLSSEEYAAVVDEATVAFDLNSAVFADLGLRHLAA</sequence>
<dbReference type="GO" id="GO:0042167">
    <property type="term" value="P:heme catabolic process"/>
    <property type="evidence" value="ECO:0007669"/>
    <property type="project" value="TreeGrafter"/>
</dbReference>
<keyword evidence="2 5" id="KW-0479">Metal-binding</keyword>
<evidence type="ECO:0000313" key="6">
    <source>
        <dbReference type="EMBL" id="TDT34089.1"/>
    </source>
</evidence>
<dbReference type="GO" id="GO:0006979">
    <property type="term" value="P:response to oxidative stress"/>
    <property type="evidence" value="ECO:0007669"/>
    <property type="project" value="TreeGrafter"/>
</dbReference>
<evidence type="ECO:0000313" key="7">
    <source>
        <dbReference type="Proteomes" id="UP000295371"/>
    </source>
</evidence>
<feature type="binding site" evidence="4">
    <location>
        <position position="21"/>
    </location>
    <ligand>
        <name>heme b</name>
        <dbReference type="ChEBI" id="CHEBI:60344"/>
    </ligand>
</feature>
<dbReference type="CDD" id="cd19165">
    <property type="entry name" value="HemeO"/>
    <property type="match status" value="1"/>
</dbReference>
<dbReference type="PIRSF" id="PIRSF000343">
    <property type="entry name" value="Haem_Oase"/>
    <property type="match status" value="1"/>
</dbReference>
<evidence type="ECO:0000256" key="5">
    <source>
        <dbReference type="PIRSR" id="PIRSR000343-2"/>
    </source>
</evidence>
<comment type="caution">
    <text evidence="6">The sequence shown here is derived from an EMBL/GenBank/DDBJ whole genome shotgun (WGS) entry which is preliminary data.</text>
</comment>
<dbReference type="Proteomes" id="UP000295371">
    <property type="component" value="Unassembled WGS sequence"/>
</dbReference>
<dbReference type="PRINTS" id="PR00088">
    <property type="entry name" value="HAEMOXYGNASE"/>
</dbReference>
<evidence type="ECO:0000256" key="1">
    <source>
        <dbReference type="ARBA" id="ARBA00022617"/>
    </source>
</evidence>
<name>A0A4R7JCA8_9ACTN</name>
<reference evidence="6 7" key="1">
    <citation type="submission" date="2019-03" db="EMBL/GenBank/DDBJ databases">
        <title>Genomic Encyclopedia of Archaeal and Bacterial Type Strains, Phase II (KMG-II): from individual species to whole genera.</title>
        <authorList>
            <person name="Goeker M."/>
        </authorList>
    </citation>
    <scope>NUCLEOTIDE SEQUENCE [LARGE SCALE GENOMIC DNA]</scope>
    <source>
        <strain evidence="6 7">DSM 24323</strain>
    </source>
</reference>
<feature type="binding site" evidence="4">
    <location>
        <position position="181"/>
    </location>
    <ligand>
        <name>heme b</name>
        <dbReference type="ChEBI" id="CHEBI:60344"/>
    </ligand>
</feature>
<feature type="binding site" evidence="4">
    <location>
        <position position="135"/>
    </location>
    <ligand>
        <name>heme b</name>
        <dbReference type="ChEBI" id="CHEBI:60344"/>
    </ligand>
</feature>
<dbReference type="GO" id="GO:0046872">
    <property type="term" value="F:metal ion binding"/>
    <property type="evidence" value="ECO:0007669"/>
    <property type="project" value="UniProtKB-KW"/>
</dbReference>
<dbReference type="RefSeq" id="WP_133754510.1">
    <property type="nucleotide sequence ID" value="NZ_SOAW01000001.1"/>
</dbReference>
<dbReference type="GO" id="GO:0020037">
    <property type="term" value="F:heme binding"/>
    <property type="evidence" value="ECO:0007669"/>
    <property type="project" value="TreeGrafter"/>
</dbReference>
<dbReference type="InterPro" id="IPR002051">
    <property type="entry name" value="Haem_Oase"/>
</dbReference>
<keyword evidence="7" id="KW-1185">Reference proteome</keyword>
<keyword evidence="3 5" id="KW-0408">Iron</keyword>
<protein>
    <submittedName>
        <fullName evidence="6">Heme oxygenase</fullName>
    </submittedName>
</protein>
<dbReference type="GO" id="GO:0004392">
    <property type="term" value="F:heme oxygenase (decyclizing) activity"/>
    <property type="evidence" value="ECO:0007669"/>
    <property type="project" value="InterPro"/>
</dbReference>
<dbReference type="Pfam" id="PF01126">
    <property type="entry name" value="Heme_oxygenase"/>
    <property type="match status" value="1"/>
</dbReference>
<evidence type="ECO:0000256" key="2">
    <source>
        <dbReference type="ARBA" id="ARBA00022723"/>
    </source>
</evidence>
<dbReference type="SUPFAM" id="SSF48613">
    <property type="entry name" value="Heme oxygenase-like"/>
    <property type="match status" value="1"/>
</dbReference>
<accession>A0A4R7JCA8</accession>
<dbReference type="OrthoDB" id="5493802at2"/>
<organism evidence="6 7">
    <name type="scientific">Naumannella halotolerans</name>
    <dbReference type="NCBI Taxonomy" id="993414"/>
    <lineage>
        <taxon>Bacteria</taxon>
        <taxon>Bacillati</taxon>
        <taxon>Actinomycetota</taxon>
        <taxon>Actinomycetes</taxon>
        <taxon>Propionibacteriales</taxon>
        <taxon>Propionibacteriaceae</taxon>
        <taxon>Naumannella</taxon>
    </lineage>
</organism>
<feature type="binding site" description="axial binding residue" evidence="5">
    <location>
        <position position="28"/>
    </location>
    <ligand>
        <name>heme b</name>
        <dbReference type="ChEBI" id="CHEBI:60344"/>
    </ligand>
    <ligandPart>
        <name>Fe</name>
        <dbReference type="ChEBI" id="CHEBI:18248"/>
    </ligandPart>
</feature>
<dbReference type="EMBL" id="SOAW01000001">
    <property type="protein sequence ID" value="TDT34089.1"/>
    <property type="molecule type" value="Genomic_DNA"/>
</dbReference>
<dbReference type="GO" id="GO:0006788">
    <property type="term" value="P:heme oxidation"/>
    <property type="evidence" value="ECO:0007669"/>
    <property type="project" value="InterPro"/>
</dbReference>
<evidence type="ECO:0000256" key="4">
    <source>
        <dbReference type="PIRSR" id="PIRSR000343-1"/>
    </source>
</evidence>
<dbReference type="InterPro" id="IPR016084">
    <property type="entry name" value="Haem_Oase-like_multi-hlx"/>
</dbReference>
<dbReference type="InterPro" id="IPR016053">
    <property type="entry name" value="Haem_Oase-like"/>
</dbReference>
<dbReference type="PANTHER" id="PTHR10720">
    <property type="entry name" value="HEME OXYGENASE"/>
    <property type="match status" value="1"/>
</dbReference>
<proteinExistence type="predicted"/>
<gene>
    <name evidence="6" type="ORF">CLV29_1741</name>
</gene>